<sequence>MPHLPPIRRKVFHLPTCKEGLYLQAMPLATPPCSKQRTVYSASYLAFHLSFIRYLFSRRGIQEGRDQRPGSIILASGRATLDKTLRTMLYQIIQGIRFLA</sequence>
<proteinExistence type="predicted"/>
<keyword evidence="2" id="KW-1185">Reference proteome</keyword>
<name>G4TZH0_SERID</name>
<comment type="caution">
    <text evidence="1">The sequence shown here is derived from an EMBL/GenBank/DDBJ whole genome shotgun (WGS) entry which is preliminary data.</text>
</comment>
<dbReference type="EMBL" id="CAFZ01000939">
    <property type="protein sequence ID" value="CCA76713.1"/>
    <property type="molecule type" value="Genomic_DNA"/>
</dbReference>
<evidence type="ECO:0000313" key="2">
    <source>
        <dbReference type="Proteomes" id="UP000007148"/>
    </source>
</evidence>
<dbReference type="HOGENOM" id="CLU_2307126_0_0_1"/>
<dbReference type="AlphaFoldDB" id="G4TZH0"/>
<organism evidence="1 2">
    <name type="scientific">Serendipita indica (strain DSM 11827)</name>
    <name type="common">Root endophyte fungus</name>
    <name type="synonym">Piriformospora indica</name>
    <dbReference type="NCBI Taxonomy" id="1109443"/>
    <lineage>
        <taxon>Eukaryota</taxon>
        <taxon>Fungi</taxon>
        <taxon>Dikarya</taxon>
        <taxon>Basidiomycota</taxon>
        <taxon>Agaricomycotina</taxon>
        <taxon>Agaricomycetes</taxon>
        <taxon>Sebacinales</taxon>
        <taxon>Serendipitaceae</taxon>
        <taxon>Serendipita</taxon>
    </lineage>
</organism>
<dbReference type="InParanoid" id="G4TZH0"/>
<reference evidence="1 2" key="1">
    <citation type="journal article" date="2011" name="PLoS Pathog.">
        <title>Endophytic Life Strategies Decoded by Genome and Transcriptome Analyses of the Mutualistic Root Symbiont Piriformospora indica.</title>
        <authorList>
            <person name="Zuccaro A."/>
            <person name="Lahrmann U."/>
            <person name="Guldener U."/>
            <person name="Langen G."/>
            <person name="Pfiffi S."/>
            <person name="Biedenkopf D."/>
            <person name="Wong P."/>
            <person name="Samans B."/>
            <person name="Grimm C."/>
            <person name="Basiewicz M."/>
            <person name="Murat C."/>
            <person name="Martin F."/>
            <person name="Kogel K.H."/>
        </authorList>
    </citation>
    <scope>NUCLEOTIDE SEQUENCE [LARGE SCALE GENOMIC DNA]</scope>
    <source>
        <strain evidence="1 2">DSM 11827</strain>
    </source>
</reference>
<accession>G4TZH0</accession>
<protein>
    <submittedName>
        <fullName evidence="1">Uncharacterized protein</fullName>
    </submittedName>
</protein>
<gene>
    <name evidence="1" type="ORF">PIIN_10701</name>
</gene>
<evidence type="ECO:0000313" key="1">
    <source>
        <dbReference type="EMBL" id="CCA76713.1"/>
    </source>
</evidence>
<dbReference type="Proteomes" id="UP000007148">
    <property type="component" value="Unassembled WGS sequence"/>
</dbReference>